<dbReference type="Proteomes" id="UP001229421">
    <property type="component" value="Unassembled WGS sequence"/>
</dbReference>
<gene>
    <name evidence="2" type="ORF">QVD17_05866</name>
</gene>
<dbReference type="PANTHER" id="PTHR33116:SF78">
    <property type="entry name" value="OS12G0587133 PROTEIN"/>
    <property type="match status" value="1"/>
</dbReference>
<feature type="domain" description="Reverse transcriptase zinc-binding" evidence="1">
    <location>
        <begin position="91"/>
        <end position="142"/>
    </location>
</feature>
<proteinExistence type="predicted"/>
<evidence type="ECO:0000313" key="2">
    <source>
        <dbReference type="EMBL" id="KAK1440041.1"/>
    </source>
</evidence>
<accession>A0AAD8PBU6</accession>
<dbReference type="EMBL" id="JAUHHV010000001">
    <property type="protein sequence ID" value="KAK1440041.1"/>
    <property type="molecule type" value="Genomic_DNA"/>
</dbReference>
<organism evidence="2 3">
    <name type="scientific">Tagetes erecta</name>
    <name type="common">African marigold</name>
    <dbReference type="NCBI Taxonomy" id="13708"/>
    <lineage>
        <taxon>Eukaryota</taxon>
        <taxon>Viridiplantae</taxon>
        <taxon>Streptophyta</taxon>
        <taxon>Embryophyta</taxon>
        <taxon>Tracheophyta</taxon>
        <taxon>Spermatophyta</taxon>
        <taxon>Magnoliopsida</taxon>
        <taxon>eudicotyledons</taxon>
        <taxon>Gunneridae</taxon>
        <taxon>Pentapetalae</taxon>
        <taxon>asterids</taxon>
        <taxon>campanulids</taxon>
        <taxon>Asterales</taxon>
        <taxon>Asteraceae</taxon>
        <taxon>Asteroideae</taxon>
        <taxon>Heliantheae alliance</taxon>
        <taxon>Tageteae</taxon>
        <taxon>Tagetes</taxon>
    </lineage>
</organism>
<reference evidence="2" key="1">
    <citation type="journal article" date="2023" name="bioRxiv">
        <title>Improved chromosome-level genome assembly for marigold (Tagetes erecta).</title>
        <authorList>
            <person name="Jiang F."/>
            <person name="Yuan L."/>
            <person name="Wang S."/>
            <person name="Wang H."/>
            <person name="Xu D."/>
            <person name="Wang A."/>
            <person name="Fan W."/>
        </authorList>
    </citation>
    <scope>NUCLEOTIDE SEQUENCE</scope>
    <source>
        <strain evidence="2">WSJ</strain>
        <tissue evidence="2">Leaf</tissue>
    </source>
</reference>
<dbReference type="PANTHER" id="PTHR33116">
    <property type="entry name" value="REVERSE TRANSCRIPTASE ZINC-BINDING DOMAIN-CONTAINING PROTEIN-RELATED-RELATED"/>
    <property type="match status" value="1"/>
</dbReference>
<sequence>MANLARFLRCFHLASGLKVSFKKSMLYGIGIRATEMDALARRLHCKSGKFPFIYLGVSVGSNMGLVRNWKVVIEKVRRKVELGMFDEIENGISWTNLVPLKANFFAWCAWLGRIATKDNLAKRGVAIDTLCGECQHMVESAQNAQIFVGKKKSADDISQQTKPPNFRSIVTAKSNVHREVKHLHQKMPNSESKLVSMIKKLSETPKEPFNLVKRLRDRTFFRNLSDPKPLLPSVIVLG</sequence>
<keyword evidence="3" id="KW-1185">Reference proteome</keyword>
<comment type="caution">
    <text evidence="2">The sequence shown here is derived from an EMBL/GenBank/DDBJ whole genome shotgun (WGS) entry which is preliminary data.</text>
</comment>
<dbReference type="AlphaFoldDB" id="A0AAD8PBU6"/>
<name>A0AAD8PBU6_TARER</name>
<dbReference type="Pfam" id="PF13966">
    <property type="entry name" value="zf-RVT"/>
    <property type="match status" value="1"/>
</dbReference>
<dbReference type="InterPro" id="IPR026960">
    <property type="entry name" value="RVT-Znf"/>
</dbReference>
<evidence type="ECO:0000259" key="1">
    <source>
        <dbReference type="Pfam" id="PF13966"/>
    </source>
</evidence>
<protein>
    <recommendedName>
        <fullName evidence="1">Reverse transcriptase zinc-binding domain-containing protein</fullName>
    </recommendedName>
</protein>
<evidence type="ECO:0000313" key="3">
    <source>
        <dbReference type="Proteomes" id="UP001229421"/>
    </source>
</evidence>